<organism evidence="2 3">
    <name type="scientific">Panaeolus cyanescens</name>
    <dbReference type="NCBI Taxonomy" id="181874"/>
    <lineage>
        <taxon>Eukaryota</taxon>
        <taxon>Fungi</taxon>
        <taxon>Dikarya</taxon>
        <taxon>Basidiomycota</taxon>
        <taxon>Agaricomycotina</taxon>
        <taxon>Agaricomycetes</taxon>
        <taxon>Agaricomycetidae</taxon>
        <taxon>Agaricales</taxon>
        <taxon>Agaricineae</taxon>
        <taxon>Galeropsidaceae</taxon>
        <taxon>Panaeolus</taxon>
    </lineage>
</organism>
<sequence length="109" mass="12374">MLIDTCFSYLEEFCERVAAMRRRSFPGKKTVLEEIVQRFKQVRLIEVCRQRRVAASLAVGSGGGGGGGGNDDFGDGAEEDEDEDKNDEDWDLDIRLQRLWDAEDEQMQP</sequence>
<dbReference type="InParanoid" id="A0A409YTZ3"/>
<evidence type="ECO:0000256" key="1">
    <source>
        <dbReference type="SAM" id="MobiDB-lite"/>
    </source>
</evidence>
<feature type="region of interest" description="Disordered" evidence="1">
    <location>
        <begin position="58"/>
        <end position="91"/>
    </location>
</feature>
<evidence type="ECO:0000313" key="3">
    <source>
        <dbReference type="Proteomes" id="UP000284842"/>
    </source>
</evidence>
<feature type="compositionally biased region" description="Gly residues" evidence="1">
    <location>
        <begin position="60"/>
        <end position="71"/>
    </location>
</feature>
<comment type="caution">
    <text evidence="2">The sequence shown here is derived from an EMBL/GenBank/DDBJ whole genome shotgun (WGS) entry which is preliminary data.</text>
</comment>
<evidence type="ECO:0000313" key="2">
    <source>
        <dbReference type="EMBL" id="PPR06474.1"/>
    </source>
</evidence>
<dbReference type="EMBL" id="NHTK01000643">
    <property type="protein sequence ID" value="PPR06474.1"/>
    <property type="molecule type" value="Genomic_DNA"/>
</dbReference>
<name>A0A409YTZ3_9AGAR</name>
<proteinExistence type="predicted"/>
<dbReference type="AlphaFoldDB" id="A0A409YTZ3"/>
<feature type="compositionally biased region" description="Acidic residues" evidence="1">
    <location>
        <begin position="72"/>
        <end position="91"/>
    </location>
</feature>
<keyword evidence="3" id="KW-1185">Reference proteome</keyword>
<accession>A0A409YTZ3</accession>
<dbReference type="Proteomes" id="UP000284842">
    <property type="component" value="Unassembled WGS sequence"/>
</dbReference>
<reference evidence="2 3" key="1">
    <citation type="journal article" date="2018" name="Evol. Lett.">
        <title>Horizontal gene cluster transfer increased hallucinogenic mushroom diversity.</title>
        <authorList>
            <person name="Reynolds H.T."/>
            <person name="Vijayakumar V."/>
            <person name="Gluck-Thaler E."/>
            <person name="Korotkin H.B."/>
            <person name="Matheny P.B."/>
            <person name="Slot J.C."/>
        </authorList>
    </citation>
    <scope>NUCLEOTIDE SEQUENCE [LARGE SCALE GENOMIC DNA]</scope>
    <source>
        <strain evidence="2 3">2629</strain>
    </source>
</reference>
<protein>
    <submittedName>
        <fullName evidence="2">Uncharacterized protein</fullName>
    </submittedName>
</protein>
<gene>
    <name evidence="2" type="ORF">CVT24_002574</name>
</gene>